<feature type="region of interest" description="Disordered" evidence="1">
    <location>
        <begin position="1"/>
        <end position="35"/>
    </location>
</feature>
<gene>
    <name evidence="2" type="ORF">EVAR_53947_1</name>
</gene>
<dbReference type="Proteomes" id="UP000299102">
    <property type="component" value="Unassembled WGS sequence"/>
</dbReference>
<reference evidence="2 3" key="1">
    <citation type="journal article" date="2019" name="Commun. Biol.">
        <title>The bagworm genome reveals a unique fibroin gene that provides high tensile strength.</title>
        <authorList>
            <person name="Kono N."/>
            <person name="Nakamura H."/>
            <person name="Ohtoshi R."/>
            <person name="Tomita M."/>
            <person name="Numata K."/>
            <person name="Arakawa K."/>
        </authorList>
    </citation>
    <scope>NUCLEOTIDE SEQUENCE [LARGE SCALE GENOMIC DNA]</scope>
</reference>
<accession>A0A4C1ZA89</accession>
<keyword evidence="3" id="KW-1185">Reference proteome</keyword>
<evidence type="ECO:0000313" key="3">
    <source>
        <dbReference type="Proteomes" id="UP000299102"/>
    </source>
</evidence>
<dbReference type="EMBL" id="BGZK01001753">
    <property type="protein sequence ID" value="GBP85701.1"/>
    <property type="molecule type" value="Genomic_DNA"/>
</dbReference>
<evidence type="ECO:0000256" key="1">
    <source>
        <dbReference type="SAM" id="MobiDB-lite"/>
    </source>
</evidence>
<dbReference type="AlphaFoldDB" id="A0A4C1ZA89"/>
<evidence type="ECO:0000313" key="2">
    <source>
        <dbReference type="EMBL" id="GBP85701.1"/>
    </source>
</evidence>
<sequence length="104" mass="11589">MHIAGYKLPPPPRAGANSNRRWPRSLPDQSMHPVEGGRLLEAATSNGPSMTPETRDSLWDCLFIHLIERGCHARPAVCSRRSRNLYLQRSGGLPLATSLSYLIR</sequence>
<comment type="caution">
    <text evidence="2">The sequence shown here is derived from an EMBL/GenBank/DDBJ whole genome shotgun (WGS) entry which is preliminary data.</text>
</comment>
<name>A0A4C1ZA89_EUMVA</name>
<protein>
    <submittedName>
        <fullName evidence="2">Uncharacterized protein</fullName>
    </submittedName>
</protein>
<organism evidence="2 3">
    <name type="scientific">Eumeta variegata</name>
    <name type="common">Bagworm moth</name>
    <name type="synonym">Eumeta japonica</name>
    <dbReference type="NCBI Taxonomy" id="151549"/>
    <lineage>
        <taxon>Eukaryota</taxon>
        <taxon>Metazoa</taxon>
        <taxon>Ecdysozoa</taxon>
        <taxon>Arthropoda</taxon>
        <taxon>Hexapoda</taxon>
        <taxon>Insecta</taxon>
        <taxon>Pterygota</taxon>
        <taxon>Neoptera</taxon>
        <taxon>Endopterygota</taxon>
        <taxon>Lepidoptera</taxon>
        <taxon>Glossata</taxon>
        <taxon>Ditrysia</taxon>
        <taxon>Tineoidea</taxon>
        <taxon>Psychidae</taxon>
        <taxon>Oiketicinae</taxon>
        <taxon>Eumeta</taxon>
    </lineage>
</organism>
<proteinExistence type="predicted"/>